<proteinExistence type="inferred from homology"/>
<dbReference type="Pfam" id="PF00687">
    <property type="entry name" value="Ribosomal_L1"/>
    <property type="match status" value="1"/>
</dbReference>
<dbReference type="InterPro" id="IPR023674">
    <property type="entry name" value="Ribosomal_uL1-like"/>
</dbReference>
<sequence>MLFVVRFVESVELQISLKNYDPQKDKRFSGTVRLKTLPRPKFSVCVLGDQQHCDEAKAAELPHMDIEALKKLNKNKKLVKKLAKKYDAFLASESLIKQIPRILGPGLNKAGKFPSLLTHNENMNTKVDEVKSTIKFQMKKVLCLAVAVGHVKMTEDELVYNIHLAVNFLVSLNQSGGATDVQLERAVHHRACRPQQISLAFCCDQYTLKQRLQSEEHARNLAEENIHLELTRGRETLEVRYGSLCKQDPLAIRLHRCRWARICTNLFVLFCVVMLTYVMWKLHEGEPEP</sequence>
<keyword evidence="5" id="KW-0812">Transmembrane</keyword>
<dbReference type="InterPro" id="IPR023673">
    <property type="entry name" value="Ribosomal_uL1_CS"/>
</dbReference>
<dbReference type="InterPro" id="IPR050257">
    <property type="entry name" value="eL8/uL1-like"/>
</dbReference>
<comment type="similarity">
    <text evidence="1 4">Belongs to the universal ribosomal protein uL1 family.</text>
</comment>
<feature type="transmembrane region" description="Helical" evidence="5">
    <location>
        <begin position="262"/>
        <end position="280"/>
    </location>
</feature>
<protein>
    <recommendedName>
        <fullName evidence="4">Ribosomal protein</fullName>
    </recommendedName>
</protein>
<comment type="caution">
    <text evidence="6">The sequence shown here is derived from an EMBL/GenBank/DDBJ whole genome shotgun (WGS) entry which is preliminary data.</text>
</comment>
<gene>
    <name evidence="6" type="ORF">GOODEAATRI_001005</name>
</gene>
<dbReference type="PROSITE" id="PS01199">
    <property type="entry name" value="RIBOSOMAL_L1"/>
    <property type="match status" value="1"/>
</dbReference>
<keyword evidence="2 4" id="KW-0689">Ribosomal protein</keyword>
<evidence type="ECO:0000256" key="3">
    <source>
        <dbReference type="ARBA" id="ARBA00023274"/>
    </source>
</evidence>
<dbReference type="EMBL" id="JAHRIO010000029">
    <property type="protein sequence ID" value="MEQ2157356.1"/>
    <property type="molecule type" value="Genomic_DNA"/>
</dbReference>
<keyword evidence="5" id="KW-1133">Transmembrane helix</keyword>
<dbReference type="Gene3D" id="3.40.50.790">
    <property type="match status" value="1"/>
</dbReference>
<name>A0ABV0ME12_9TELE</name>
<keyword evidence="3 4" id="KW-0687">Ribonucleoprotein</keyword>
<dbReference type="Proteomes" id="UP001476798">
    <property type="component" value="Unassembled WGS sequence"/>
</dbReference>
<evidence type="ECO:0000313" key="6">
    <source>
        <dbReference type="EMBL" id="MEQ2157356.1"/>
    </source>
</evidence>
<keyword evidence="7" id="KW-1185">Reference proteome</keyword>
<evidence type="ECO:0000256" key="1">
    <source>
        <dbReference type="ARBA" id="ARBA00010531"/>
    </source>
</evidence>
<evidence type="ECO:0000256" key="4">
    <source>
        <dbReference type="RuleBase" id="RU000659"/>
    </source>
</evidence>
<dbReference type="Gene3D" id="3.30.190.20">
    <property type="match status" value="1"/>
</dbReference>
<keyword evidence="5" id="KW-0472">Membrane</keyword>
<dbReference type="PANTHER" id="PTHR23105">
    <property type="entry name" value="RIBOSOMAL PROTEIN L7AE FAMILY MEMBER"/>
    <property type="match status" value="1"/>
</dbReference>
<evidence type="ECO:0000313" key="7">
    <source>
        <dbReference type="Proteomes" id="UP001476798"/>
    </source>
</evidence>
<dbReference type="CDD" id="cd00403">
    <property type="entry name" value="Ribosomal_L1"/>
    <property type="match status" value="1"/>
</dbReference>
<dbReference type="SUPFAM" id="SSF56808">
    <property type="entry name" value="Ribosomal protein L1"/>
    <property type="match status" value="1"/>
</dbReference>
<evidence type="ECO:0000256" key="2">
    <source>
        <dbReference type="ARBA" id="ARBA00022980"/>
    </source>
</evidence>
<accession>A0ABV0ME12</accession>
<evidence type="ECO:0000256" key="5">
    <source>
        <dbReference type="SAM" id="Phobius"/>
    </source>
</evidence>
<dbReference type="InterPro" id="IPR016095">
    <property type="entry name" value="Ribosomal_uL1_3-a/b-sand"/>
</dbReference>
<organism evidence="6 7">
    <name type="scientific">Goodea atripinnis</name>
    <dbReference type="NCBI Taxonomy" id="208336"/>
    <lineage>
        <taxon>Eukaryota</taxon>
        <taxon>Metazoa</taxon>
        <taxon>Chordata</taxon>
        <taxon>Craniata</taxon>
        <taxon>Vertebrata</taxon>
        <taxon>Euteleostomi</taxon>
        <taxon>Actinopterygii</taxon>
        <taxon>Neopterygii</taxon>
        <taxon>Teleostei</taxon>
        <taxon>Neoteleostei</taxon>
        <taxon>Acanthomorphata</taxon>
        <taxon>Ovalentaria</taxon>
        <taxon>Atherinomorphae</taxon>
        <taxon>Cyprinodontiformes</taxon>
        <taxon>Goodeidae</taxon>
        <taxon>Goodea</taxon>
    </lineage>
</organism>
<reference evidence="6 7" key="1">
    <citation type="submission" date="2021-06" db="EMBL/GenBank/DDBJ databases">
        <authorList>
            <person name="Palmer J.M."/>
        </authorList>
    </citation>
    <scope>NUCLEOTIDE SEQUENCE [LARGE SCALE GENOMIC DNA]</scope>
    <source>
        <strain evidence="6 7">GA_2019</strain>
        <tissue evidence="6">Muscle</tissue>
    </source>
</reference>
<dbReference type="InterPro" id="IPR028364">
    <property type="entry name" value="Ribosomal_uL1/biogenesis"/>
</dbReference>